<name>A0A5M6DCT2_9BACT</name>
<evidence type="ECO:0000313" key="2">
    <source>
        <dbReference type="Proteomes" id="UP000324479"/>
    </source>
</evidence>
<evidence type="ECO:0000313" key="1">
    <source>
        <dbReference type="EMBL" id="KAA5545361.1"/>
    </source>
</evidence>
<dbReference type="Gene3D" id="1.10.4200.10">
    <property type="entry name" value="Triphosphoribosyl-dephospho-CoA protein"/>
    <property type="match status" value="1"/>
</dbReference>
<comment type="caution">
    <text evidence="1">The sequence shown here is derived from an EMBL/GenBank/DDBJ whole genome shotgun (WGS) entry which is preliminary data.</text>
</comment>
<dbReference type="GO" id="GO:0005524">
    <property type="term" value="F:ATP binding"/>
    <property type="evidence" value="ECO:0007669"/>
    <property type="project" value="InterPro"/>
</dbReference>
<dbReference type="Proteomes" id="UP000324479">
    <property type="component" value="Unassembled WGS sequence"/>
</dbReference>
<dbReference type="PANTHER" id="PTHR42280:SF1">
    <property type="entry name" value="CITG FAMILY PROTEIN"/>
    <property type="match status" value="1"/>
</dbReference>
<dbReference type="RefSeq" id="WP_150075631.1">
    <property type="nucleotide sequence ID" value="NZ_VWOX01000003.1"/>
</dbReference>
<reference evidence="1 2" key="1">
    <citation type="submission" date="2019-08" db="EMBL/GenBank/DDBJ databases">
        <authorList>
            <person name="Dhanesh K."/>
            <person name="Kumar G."/>
            <person name="Sasikala C."/>
            <person name="Venkata Ramana C."/>
        </authorList>
    </citation>
    <scope>NUCLEOTIDE SEQUENCE [LARGE SCALE GENOMIC DNA]</scope>
    <source>
        <strain evidence="1 2">JC645</strain>
    </source>
</reference>
<gene>
    <name evidence="1" type="ORF">FYK55_06830</name>
</gene>
<dbReference type="EMBL" id="VWOX01000003">
    <property type="protein sequence ID" value="KAA5545361.1"/>
    <property type="molecule type" value="Genomic_DNA"/>
</dbReference>
<dbReference type="Pfam" id="PF01874">
    <property type="entry name" value="CitG"/>
    <property type="match status" value="1"/>
</dbReference>
<dbReference type="PANTHER" id="PTHR42280">
    <property type="entry name" value="CITG FAMILY PROTEIN"/>
    <property type="match status" value="1"/>
</dbReference>
<organism evidence="1 2">
    <name type="scientific">Roseiconus nitratireducens</name>
    <dbReference type="NCBI Taxonomy" id="2605748"/>
    <lineage>
        <taxon>Bacteria</taxon>
        <taxon>Pseudomonadati</taxon>
        <taxon>Planctomycetota</taxon>
        <taxon>Planctomycetia</taxon>
        <taxon>Pirellulales</taxon>
        <taxon>Pirellulaceae</taxon>
        <taxon>Roseiconus</taxon>
    </lineage>
</organism>
<accession>A0A5M6DCT2</accession>
<dbReference type="InterPro" id="IPR002736">
    <property type="entry name" value="CitG"/>
</dbReference>
<keyword evidence="2" id="KW-1185">Reference proteome</keyword>
<proteinExistence type="predicted"/>
<protein>
    <submittedName>
        <fullName evidence="1">Triphosphoribosyl-dephospho-CoA synthase</fullName>
    </submittedName>
</protein>
<dbReference type="AlphaFoldDB" id="A0A5M6DCT2"/>
<dbReference type="GO" id="GO:0046917">
    <property type="term" value="F:triphosphoribosyl-dephospho-CoA synthase activity"/>
    <property type="evidence" value="ECO:0007669"/>
    <property type="project" value="InterPro"/>
</dbReference>
<sequence length="296" mass="32345">MTDPLETIRWQCESQADAIRWACILEATAPKAGNVFPGRSFPDLRYVDFVTAAEITAEAFDRSAKPFSRTVCRIVESIADQIGSNVNLGILLLLGPLVQADNSPHGPDDLSIWQESVANVLHSLTPEDSRNLYAAIRAAAPGGMGVATQMDLSGPPPKSFLAAMRSAKSRDRIAENYADGFTDLFQTVVPILRESLQQRGDVLAGIADAHLHLLAERPDTLILRKFGPEAARDVQRKVPADRQDPRAIEDFDRFLRQSESVPAAAIQTALPRHPYNPGTTADLIAAALYILLRVKQ</sequence>